<dbReference type="KEGG" id="nhu:H0264_32005"/>
<dbReference type="EMBL" id="CP059399">
    <property type="protein sequence ID" value="QLY29795.1"/>
    <property type="molecule type" value="Genomic_DNA"/>
</dbReference>
<dbReference type="AlphaFoldDB" id="A0A7D6VDF7"/>
<sequence length="63" mass="7380">MSATRPDRIWFKSSRSAAANECVEIYFGHRVGVRDSKDRGHGPELWFPQGEWDAFIRSGIWRR</sequence>
<evidence type="ECO:0000313" key="3">
    <source>
        <dbReference type="Proteomes" id="UP000515512"/>
    </source>
</evidence>
<dbReference type="Proteomes" id="UP000515512">
    <property type="component" value="Chromosome"/>
</dbReference>
<accession>A0A7D6VDF7</accession>
<name>A0A7D6VDF7_9NOCA</name>
<proteinExistence type="predicted"/>
<dbReference type="InterPro" id="IPR007278">
    <property type="entry name" value="DUF397"/>
</dbReference>
<gene>
    <name evidence="2" type="ORF">H0264_32005</name>
</gene>
<keyword evidence="3" id="KW-1185">Reference proteome</keyword>
<feature type="domain" description="DUF397" evidence="1">
    <location>
        <begin position="10"/>
        <end position="57"/>
    </location>
</feature>
<evidence type="ECO:0000313" key="2">
    <source>
        <dbReference type="EMBL" id="QLY29795.1"/>
    </source>
</evidence>
<evidence type="ECO:0000259" key="1">
    <source>
        <dbReference type="Pfam" id="PF04149"/>
    </source>
</evidence>
<reference evidence="2 3" key="1">
    <citation type="submission" date="2020-07" db="EMBL/GenBank/DDBJ databases">
        <authorList>
            <person name="Zhuang K."/>
            <person name="Ran Y."/>
        </authorList>
    </citation>
    <scope>NUCLEOTIDE SEQUENCE [LARGE SCALE GENOMIC DNA]</scope>
    <source>
        <strain evidence="2 3">WCH-YHL-001</strain>
    </source>
</reference>
<dbReference type="Pfam" id="PF04149">
    <property type="entry name" value="DUF397"/>
    <property type="match status" value="1"/>
</dbReference>
<dbReference type="RefSeq" id="WP_181580999.1">
    <property type="nucleotide sequence ID" value="NZ_CP059399.1"/>
</dbReference>
<organism evidence="2 3">
    <name type="scientific">Nocardia huaxiensis</name>
    <dbReference type="NCBI Taxonomy" id="2755382"/>
    <lineage>
        <taxon>Bacteria</taxon>
        <taxon>Bacillati</taxon>
        <taxon>Actinomycetota</taxon>
        <taxon>Actinomycetes</taxon>
        <taxon>Mycobacteriales</taxon>
        <taxon>Nocardiaceae</taxon>
        <taxon>Nocardia</taxon>
    </lineage>
</organism>
<protein>
    <submittedName>
        <fullName evidence="2">DUF397 domain-containing protein</fullName>
    </submittedName>
</protein>